<dbReference type="KEGG" id="aade:C3B56_00090"/>
<dbReference type="EMBL" id="CP026513">
    <property type="protein sequence ID" value="AZP36210.1"/>
    <property type="molecule type" value="Genomic_DNA"/>
</dbReference>
<evidence type="ECO:0000256" key="3">
    <source>
        <dbReference type="ARBA" id="ARBA00022730"/>
    </source>
</evidence>
<dbReference type="InterPro" id="IPR031309">
    <property type="entry name" value="Ribosomal_uL5_C"/>
</dbReference>
<keyword evidence="2 8" id="KW-0820">tRNA-binding</keyword>
<evidence type="ECO:0000256" key="7">
    <source>
        <dbReference type="ARBA" id="ARBA00035245"/>
    </source>
</evidence>
<evidence type="ECO:0000313" key="12">
    <source>
        <dbReference type="EMBL" id="AZP36210.1"/>
    </source>
</evidence>
<dbReference type="GO" id="GO:0005840">
    <property type="term" value="C:ribosome"/>
    <property type="evidence" value="ECO:0007669"/>
    <property type="project" value="UniProtKB-KW"/>
</dbReference>
<evidence type="ECO:0000256" key="2">
    <source>
        <dbReference type="ARBA" id="ARBA00022555"/>
    </source>
</evidence>
<evidence type="ECO:0000259" key="10">
    <source>
        <dbReference type="Pfam" id="PF00281"/>
    </source>
</evidence>
<proteinExistence type="inferred from homology"/>
<dbReference type="PANTHER" id="PTHR11994">
    <property type="entry name" value="60S RIBOSOMAL PROTEIN L11-RELATED"/>
    <property type="match status" value="1"/>
</dbReference>
<comment type="subunit">
    <text evidence="8">Part of the 50S ribosomal subunit; part of the 5S rRNA/L5/L18/L25 subcomplex. Contacts the 5S rRNA and the P site tRNA. Forms a bridge to the 30S subunit in the 70S ribosome.</text>
</comment>
<dbReference type="PIRSF" id="PIRSF002161">
    <property type="entry name" value="Ribosomal_L5"/>
    <property type="match status" value="1"/>
</dbReference>
<feature type="domain" description="Large ribosomal subunit protein uL5 N-terminal" evidence="10">
    <location>
        <begin position="36"/>
        <end position="91"/>
    </location>
</feature>
<accession>A0A3Q9CLL6</accession>
<dbReference type="InterPro" id="IPR031310">
    <property type="entry name" value="Ribosomal_uL5_N"/>
</dbReference>
<dbReference type="GO" id="GO:1990904">
    <property type="term" value="C:ribonucleoprotein complex"/>
    <property type="evidence" value="ECO:0007669"/>
    <property type="project" value="UniProtKB-KW"/>
</dbReference>
<dbReference type="Proteomes" id="UP000274458">
    <property type="component" value="Chromosome"/>
</dbReference>
<feature type="domain" description="Large ribosomal subunit protein uL5 C-terminal" evidence="11">
    <location>
        <begin position="95"/>
        <end position="188"/>
    </location>
</feature>
<dbReference type="GO" id="GO:0000049">
    <property type="term" value="F:tRNA binding"/>
    <property type="evidence" value="ECO:0007669"/>
    <property type="project" value="UniProtKB-UniRule"/>
</dbReference>
<protein>
    <recommendedName>
        <fullName evidence="7 8">Large ribosomal subunit protein uL5</fullName>
    </recommendedName>
</protein>
<evidence type="ECO:0000259" key="11">
    <source>
        <dbReference type="Pfam" id="PF00673"/>
    </source>
</evidence>
<dbReference type="Pfam" id="PF00281">
    <property type="entry name" value="Ribosomal_L5"/>
    <property type="match status" value="1"/>
</dbReference>
<dbReference type="SUPFAM" id="SSF55282">
    <property type="entry name" value="RL5-like"/>
    <property type="match status" value="1"/>
</dbReference>
<evidence type="ECO:0000256" key="6">
    <source>
        <dbReference type="ARBA" id="ARBA00023274"/>
    </source>
</evidence>
<dbReference type="HAMAP" id="MF_01333_B">
    <property type="entry name" value="Ribosomal_uL5_B"/>
    <property type="match status" value="1"/>
</dbReference>
<dbReference type="InterPro" id="IPR002132">
    <property type="entry name" value="Ribosomal_uL5"/>
</dbReference>
<evidence type="ECO:0000256" key="5">
    <source>
        <dbReference type="ARBA" id="ARBA00022980"/>
    </source>
</evidence>
<evidence type="ECO:0000256" key="1">
    <source>
        <dbReference type="ARBA" id="ARBA00008553"/>
    </source>
</evidence>
<comment type="function">
    <text evidence="8">This is 1 of the proteins that bind and probably mediate the attachment of the 5S RNA into the large ribosomal subunit, where it forms part of the central protuberance. In the 70S ribosome it contacts protein S13 of the 30S subunit (bridge B1b), connecting the 2 subunits; this bridge is implicated in subunit movement. Contacts the P site tRNA; the 5S rRNA and some of its associated proteins might help stabilize positioning of ribosome-bound tRNAs.</text>
</comment>
<keyword evidence="4 8" id="KW-0694">RNA-binding</keyword>
<dbReference type="FunFam" id="3.30.1440.10:FF:000001">
    <property type="entry name" value="50S ribosomal protein L5"/>
    <property type="match status" value="1"/>
</dbReference>
<dbReference type="Gene3D" id="3.30.1440.10">
    <property type="match status" value="1"/>
</dbReference>
<comment type="similarity">
    <text evidence="1 8 9">Belongs to the universal ribosomal protein uL5 family.</text>
</comment>
<dbReference type="GO" id="GO:0019843">
    <property type="term" value="F:rRNA binding"/>
    <property type="evidence" value="ECO:0007669"/>
    <property type="project" value="UniProtKB-UniRule"/>
</dbReference>
<name>A0A3Q9CLL6_9ENTR</name>
<sequence length="190" mass="22352">MDYILYKLKNMKSNLHKYYKNKIINKIMLKSYYYSIMQVPRLIKITLNIGIGNSENNKKKINFAMRDLESITGRKPVITKTKKSIAGFKIRKGLPIGCKVTLRRNFMWDFLEKLINIAIPRIRDFRGLSKKSFDGNGNYNFGIKEQIIFPEIDYNKIDCIRGLDINIITNAKNNYEGFKLLSEFNFPFKK</sequence>
<dbReference type="AlphaFoldDB" id="A0A3Q9CLL6"/>
<keyword evidence="13" id="KW-1185">Reference proteome</keyword>
<dbReference type="InterPro" id="IPR020930">
    <property type="entry name" value="Ribosomal_uL5_bac-type"/>
</dbReference>
<evidence type="ECO:0000256" key="8">
    <source>
        <dbReference type="HAMAP-Rule" id="MF_01333"/>
    </source>
</evidence>
<evidence type="ECO:0000256" key="4">
    <source>
        <dbReference type="ARBA" id="ARBA00022884"/>
    </source>
</evidence>
<keyword evidence="6 8" id="KW-0687">Ribonucleoprotein</keyword>
<keyword evidence="3 8" id="KW-0699">rRNA-binding</keyword>
<evidence type="ECO:0000313" key="13">
    <source>
        <dbReference type="Proteomes" id="UP000274458"/>
    </source>
</evidence>
<dbReference type="GO" id="GO:0003735">
    <property type="term" value="F:structural constituent of ribosome"/>
    <property type="evidence" value="ECO:0007669"/>
    <property type="project" value="InterPro"/>
</dbReference>
<keyword evidence="5 8" id="KW-0689">Ribosomal protein</keyword>
<dbReference type="InterPro" id="IPR022803">
    <property type="entry name" value="Ribosomal_uL5_dom_sf"/>
</dbReference>
<evidence type="ECO:0000256" key="9">
    <source>
        <dbReference type="RuleBase" id="RU003930"/>
    </source>
</evidence>
<dbReference type="GO" id="GO:0006412">
    <property type="term" value="P:translation"/>
    <property type="evidence" value="ECO:0007669"/>
    <property type="project" value="UniProtKB-UniRule"/>
</dbReference>
<organism evidence="12 13">
    <name type="scientific">Candidatus Annandia adelgestsuga</name>
    <dbReference type="NCBI Taxonomy" id="1302411"/>
    <lineage>
        <taxon>Bacteria</taxon>
        <taxon>Pseudomonadati</taxon>
        <taxon>Pseudomonadota</taxon>
        <taxon>Gammaproteobacteria</taxon>
        <taxon>Enterobacterales</taxon>
        <taxon>Enterobacteriaceae</taxon>
        <taxon>Candidatus Annandia</taxon>
    </lineage>
</organism>
<dbReference type="NCBIfam" id="NF000585">
    <property type="entry name" value="PRK00010.1"/>
    <property type="match status" value="1"/>
</dbReference>
<reference evidence="12 13" key="1">
    <citation type="journal article" date="2018" name="Genome Biol. Evol.">
        <title>Partnering With a Pest: Genomes of Hemlock Woolly Adelgid Symbionts Reveal Atypical Nutritional Provisioning Patterns in Dual-Obligate Bacteria.</title>
        <authorList>
            <person name="Weglarz K.M."/>
            <person name="Havill N.P."/>
            <person name="Burke G.R."/>
            <person name="von Dohlen C.D."/>
        </authorList>
    </citation>
    <scope>NUCLEOTIDE SEQUENCE [LARGE SCALE GENOMIC DNA]</scope>
    <source>
        <strain evidence="12">ENA</strain>
    </source>
</reference>
<dbReference type="Pfam" id="PF00673">
    <property type="entry name" value="Ribosomal_L5_C"/>
    <property type="match status" value="1"/>
</dbReference>
<gene>
    <name evidence="8 12" type="primary">rplE</name>
    <name evidence="12" type="ORF">C3B56_00090</name>
</gene>